<dbReference type="SUPFAM" id="SSF52540">
    <property type="entry name" value="P-loop containing nucleoside triphosphate hydrolases"/>
    <property type="match status" value="1"/>
</dbReference>
<dbReference type="HOGENOM" id="CLU_252991_0_0_1"/>
<dbReference type="Pfam" id="PF12796">
    <property type="entry name" value="Ank_2"/>
    <property type="match status" value="1"/>
</dbReference>
<dbReference type="KEGG" id="pfy:PFICI_15315"/>
<dbReference type="Pfam" id="PF24883">
    <property type="entry name" value="NPHP3_N"/>
    <property type="match status" value="1"/>
</dbReference>
<dbReference type="SUPFAM" id="SSF48403">
    <property type="entry name" value="Ankyrin repeat"/>
    <property type="match status" value="1"/>
</dbReference>
<keyword evidence="1" id="KW-0677">Repeat</keyword>
<dbReference type="PROSITE" id="PS50088">
    <property type="entry name" value="ANK_REPEAT"/>
    <property type="match status" value="1"/>
</dbReference>
<dbReference type="Gene3D" id="1.25.40.20">
    <property type="entry name" value="Ankyrin repeat-containing domain"/>
    <property type="match status" value="2"/>
</dbReference>
<dbReference type="InterPro" id="IPR029058">
    <property type="entry name" value="AB_hydrolase_fold"/>
</dbReference>
<dbReference type="InterPro" id="IPR027417">
    <property type="entry name" value="P-loop_NTPase"/>
</dbReference>
<dbReference type="InterPro" id="IPR036770">
    <property type="entry name" value="Ankyrin_rpt-contain_sf"/>
</dbReference>
<dbReference type="PANTHER" id="PTHR10039:SF14">
    <property type="entry name" value="NACHT DOMAIN-CONTAINING PROTEIN"/>
    <property type="match status" value="1"/>
</dbReference>
<evidence type="ECO:0000256" key="1">
    <source>
        <dbReference type="ARBA" id="ARBA00022737"/>
    </source>
</evidence>
<dbReference type="RefSeq" id="XP_007842087.1">
    <property type="nucleotide sequence ID" value="XM_007843896.1"/>
</dbReference>
<protein>
    <recommendedName>
        <fullName evidence="4">NACHT domain-containing protein</fullName>
    </recommendedName>
</protein>
<dbReference type="SMART" id="SM00248">
    <property type="entry name" value="ANK"/>
    <property type="match status" value="6"/>
</dbReference>
<evidence type="ECO:0000256" key="3">
    <source>
        <dbReference type="SAM" id="MobiDB-lite"/>
    </source>
</evidence>
<dbReference type="EMBL" id="KI912125">
    <property type="protein sequence ID" value="ETS72923.1"/>
    <property type="molecule type" value="Genomic_DNA"/>
</dbReference>
<dbReference type="PROSITE" id="PS50297">
    <property type="entry name" value="ANK_REP_REGION"/>
    <property type="match status" value="1"/>
</dbReference>
<dbReference type="eggNOG" id="KOG1082">
    <property type="taxonomic scope" value="Eukaryota"/>
</dbReference>
<dbReference type="OrthoDB" id="5086500at2759"/>
<feature type="compositionally biased region" description="Basic and acidic residues" evidence="3">
    <location>
        <begin position="1396"/>
        <end position="1406"/>
    </location>
</feature>
<dbReference type="GeneID" id="19280328"/>
<dbReference type="Gene3D" id="3.40.50.300">
    <property type="entry name" value="P-loop containing nucleotide triphosphate hydrolases"/>
    <property type="match status" value="1"/>
</dbReference>
<proteinExistence type="predicted"/>
<reference evidence="6" key="1">
    <citation type="journal article" date="2015" name="BMC Genomics">
        <title>Genomic and transcriptomic analysis of the endophytic fungus Pestalotiopsis fici reveals its lifestyle and high potential for synthesis of natural products.</title>
        <authorList>
            <person name="Wang X."/>
            <person name="Zhang X."/>
            <person name="Liu L."/>
            <person name="Xiang M."/>
            <person name="Wang W."/>
            <person name="Sun X."/>
            <person name="Che Y."/>
            <person name="Guo L."/>
            <person name="Liu G."/>
            <person name="Guo L."/>
            <person name="Wang C."/>
            <person name="Yin W.B."/>
            <person name="Stadler M."/>
            <person name="Zhang X."/>
            <person name="Liu X."/>
        </authorList>
    </citation>
    <scope>NUCLEOTIDE SEQUENCE [LARGE SCALE GENOMIC DNA]</scope>
    <source>
        <strain evidence="6">W106-1 / CGMCC3.15140</strain>
    </source>
</reference>
<sequence length="1422" mass="162109">MASRAYGLKVVWPPPEKSVSEGPALDIVAIHGLDTRSPHTWEAWETEGDQQSRTVNWLSDDDMLPNVVKNARIMTYDYDAGYHHDAPLSTIESQADSLLKILPFDRKNDHAEDRPLLFIASCFGGLVLIKAMNLASVNTSQHQLIISAVRGVVFLGTPLRGTPAARLTRWKTYVSTIMGEVTSNTLIRDLEQNNPQIEEMVQSFTVLANESRIPLHCFYESKKTPVLKKMGLLSSISQIMIVDKYSATLEGVRGTELCVKHSSMNKFRGPLDVSFQLVAMVISRFADNTRVRSLTQQKDDSWMTDCKRDLYEVVPYYENQEEEVYQWAPGTCQWIIGHQKFTDWITPESSSLLWVTGNPGCGKTVLTKFLAQKFLNREIIQSSPYFVCPFFFKKGLLDQERAHKALSSFLHRLISRRPESAPLHLHDEYKSKGKKLFEDVKAMWSLLLETSKTIGPTLLLIDALDECDDKSKRVFMECLVSTFSVTRPGTRNTGRLKVLVTSRPENDIQRAFHSFQELRIRREDQMDEIQKDIKIVIENEINGLRELGAEICQYLNAALQHRISDGSFLLVHIIFEKLRGLDLKNMRTVQAIVEGSNQDLDGQYDQVLQQSENLALRKRLFEIIVTAKTALTVDEINIALNIEPWCRKFDDIDPFKGDVEGAVKAIGGFMVRMSKGRVYLVHETARSYLLRNLHQQEKSPESFRIANQQRHGAMYRRCILYLGLEDWPPSQVDYLKVMEAEVYQDMLRLMHHILWSVSDVTQRQWVELKLKPGAFEFFVYAKTYWQHHFEESEAFPSDDSLRNGNTSILNIACLFGRADLVQLLLPLEKQNGQENQIPTLLLAAFMSGNTETVETLLDYGVDASEAKFIHFTPSPYRQRDDLGIFRWFLLQLESWALVHLCLSRWSRWPHFESIEFSLSSATILSYQGMTDLLRYDTHDVHHENRKLHLDLVLAAMGNATVVPFGFNPDQLLPSEAAFNCTATSLLAMATLNDVDWICQELINQNVSLINFEYSSQLLWHAIRHHNIGLLERLRIAGVSLTIPVHNNSSALHLCATPKRLDILIWLLENMDDYNEPDSNGRTALHVASRNGHLGIVEKILERRERCNLDSVDTSQQTPLLDAIHNRNFHVARCLMHRGASVYYVPETGSSALHAILYAYYLPATRQLFDQILSSYRYQEESMKNIGKALVQAAISSSIPMNNLITAIARSFSSTSSREGFYHEIMSNKELLLAMRSSRRLSFGHCSPETIPLEALSHESFTFIIWFHVRRERTVSGGNMLHWAVQCVKQFASDQTGALLYDVINALIDGNVQLNTMDDQARNPIALCQELRRIEDSQALINMSQALASHTSVVEIRGEDFDMEFESYVFGDANEVGSESESNFEEGSEGDQDSEGEAIREPDRDFEPFFGFGDTEGHRLRQE</sequence>
<dbReference type="InterPro" id="IPR002110">
    <property type="entry name" value="Ankyrin_rpt"/>
</dbReference>
<keyword evidence="6" id="KW-1185">Reference proteome</keyword>
<evidence type="ECO:0000259" key="4">
    <source>
        <dbReference type="PROSITE" id="PS50837"/>
    </source>
</evidence>
<dbReference type="eggNOG" id="KOG2029">
    <property type="taxonomic scope" value="Eukaryota"/>
</dbReference>
<evidence type="ECO:0000256" key="2">
    <source>
        <dbReference type="PROSITE-ProRule" id="PRU00023"/>
    </source>
</evidence>
<keyword evidence="2" id="KW-0040">ANK repeat</keyword>
<accession>W3WG86</accession>
<dbReference type="InterPro" id="IPR007111">
    <property type="entry name" value="NACHT_NTPase"/>
</dbReference>
<dbReference type="PANTHER" id="PTHR10039">
    <property type="entry name" value="AMELOGENIN"/>
    <property type="match status" value="1"/>
</dbReference>
<dbReference type="PROSITE" id="PS50837">
    <property type="entry name" value="NACHT"/>
    <property type="match status" value="1"/>
</dbReference>
<dbReference type="Gene3D" id="3.40.50.1820">
    <property type="entry name" value="alpha/beta hydrolase"/>
    <property type="match status" value="1"/>
</dbReference>
<dbReference type="Proteomes" id="UP000030651">
    <property type="component" value="Unassembled WGS sequence"/>
</dbReference>
<evidence type="ECO:0000313" key="5">
    <source>
        <dbReference type="EMBL" id="ETS72923.1"/>
    </source>
</evidence>
<dbReference type="InterPro" id="IPR056884">
    <property type="entry name" value="NPHP3-like_N"/>
</dbReference>
<feature type="repeat" description="ANK" evidence="2">
    <location>
        <begin position="1079"/>
        <end position="1111"/>
    </location>
</feature>
<dbReference type="SUPFAM" id="SSF53474">
    <property type="entry name" value="alpha/beta-Hydrolases"/>
    <property type="match status" value="1"/>
</dbReference>
<gene>
    <name evidence="5" type="ORF">PFICI_15315</name>
</gene>
<dbReference type="STRING" id="1229662.W3WG86"/>
<feature type="region of interest" description="Disordered" evidence="3">
    <location>
        <begin position="1375"/>
        <end position="1422"/>
    </location>
</feature>
<feature type="compositionally biased region" description="Acidic residues" evidence="3">
    <location>
        <begin position="1381"/>
        <end position="1395"/>
    </location>
</feature>
<evidence type="ECO:0000313" key="6">
    <source>
        <dbReference type="Proteomes" id="UP000030651"/>
    </source>
</evidence>
<feature type="domain" description="NACHT" evidence="4">
    <location>
        <begin position="351"/>
        <end position="504"/>
    </location>
</feature>
<organism evidence="5 6">
    <name type="scientific">Pestalotiopsis fici (strain W106-1 / CGMCC3.15140)</name>
    <dbReference type="NCBI Taxonomy" id="1229662"/>
    <lineage>
        <taxon>Eukaryota</taxon>
        <taxon>Fungi</taxon>
        <taxon>Dikarya</taxon>
        <taxon>Ascomycota</taxon>
        <taxon>Pezizomycotina</taxon>
        <taxon>Sordariomycetes</taxon>
        <taxon>Xylariomycetidae</taxon>
        <taxon>Amphisphaeriales</taxon>
        <taxon>Sporocadaceae</taxon>
        <taxon>Pestalotiopsis</taxon>
    </lineage>
</organism>
<dbReference type="InParanoid" id="W3WG86"/>
<name>W3WG86_PESFW</name>